<evidence type="ECO:0000259" key="3">
    <source>
        <dbReference type="PROSITE" id="PS50158"/>
    </source>
</evidence>
<protein>
    <recommendedName>
        <fullName evidence="3">CCHC-type domain-containing protein</fullName>
    </recommendedName>
</protein>
<evidence type="ECO:0000256" key="1">
    <source>
        <dbReference type="PROSITE-ProRule" id="PRU00047"/>
    </source>
</evidence>
<dbReference type="InterPro" id="IPR036875">
    <property type="entry name" value="Znf_CCHC_sf"/>
</dbReference>
<dbReference type="Proteomes" id="UP001549920">
    <property type="component" value="Unassembled WGS sequence"/>
</dbReference>
<keyword evidence="1" id="KW-0863">Zinc-finger</keyword>
<name>A0ABR3HRR7_LOXSC</name>
<reference evidence="4 5" key="1">
    <citation type="submission" date="2024-06" db="EMBL/GenBank/DDBJ databases">
        <title>A chromosome-level genome assembly of beet webworm, Loxostege sticticalis.</title>
        <authorList>
            <person name="Zhang Y."/>
        </authorList>
    </citation>
    <scope>NUCLEOTIDE SEQUENCE [LARGE SCALE GENOMIC DNA]</scope>
    <source>
        <strain evidence="4">AQ026</strain>
        <tissue evidence="4">Whole body</tissue>
    </source>
</reference>
<sequence length="277" mass="30534">MFRHATARPAPAQPERSCTPPLPDVPSELGEPCAGLLTVPPNETSCTASVAASVLPPPSETTVDAAMSELTDKLVTAITTINPVRSNQIYISNFDPSLNDFDVWYDRECLARVGNCLKGNARLWLDEVDSASILFNVMKTSPDNYPTYAEYARRSVLRLRIVNGLSEELISAIIIRGICDPLIRAAATNANLLPGDLVGFLSIYIKSDRTEQARARPRVVPGRSNDLYVNSRKREYLSGPRSKCFTCGNFGHKQYDCPKRLKLTDGIDKSQNSDELK</sequence>
<feature type="region of interest" description="Disordered" evidence="2">
    <location>
        <begin position="1"/>
        <end position="25"/>
    </location>
</feature>
<keyword evidence="1" id="KW-0862">Zinc</keyword>
<dbReference type="PROSITE" id="PS50158">
    <property type="entry name" value="ZF_CCHC"/>
    <property type="match status" value="1"/>
</dbReference>
<gene>
    <name evidence="4" type="ORF">ABMA27_003033</name>
</gene>
<evidence type="ECO:0000256" key="2">
    <source>
        <dbReference type="SAM" id="MobiDB-lite"/>
    </source>
</evidence>
<keyword evidence="1" id="KW-0479">Metal-binding</keyword>
<feature type="domain" description="CCHC-type" evidence="3">
    <location>
        <begin position="243"/>
        <end position="259"/>
    </location>
</feature>
<dbReference type="SUPFAM" id="SSF57756">
    <property type="entry name" value="Retrovirus zinc finger-like domains"/>
    <property type="match status" value="1"/>
</dbReference>
<organism evidence="4 5">
    <name type="scientific">Loxostege sticticalis</name>
    <name type="common">Beet webworm moth</name>
    <dbReference type="NCBI Taxonomy" id="481309"/>
    <lineage>
        <taxon>Eukaryota</taxon>
        <taxon>Metazoa</taxon>
        <taxon>Ecdysozoa</taxon>
        <taxon>Arthropoda</taxon>
        <taxon>Hexapoda</taxon>
        <taxon>Insecta</taxon>
        <taxon>Pterygota</taxon>
        <taxon>Neoptera</taxon>
        <taxon>Endopterygota</taxon>
        <taxon>Lepidoptera</taxon>
        <taxon>Glossata</taxon>
        <taxon>Ditrysia</taxon>
        <taxon>Pyraloidea</taxon>
        <taxon>Crambidae</taxon>
        <taxon>Pyraustinae</taxon>
        <taxon>Loxostege</taxon>
    </lineage>
</organism>
<proteinExistence type="predicted"/>
<comment type="caution">
    <text evidence="4">The sequence shown here is derived from an EMBL/GenBank/DDBJ whole genome shotgun (WGS) entry which is preliminary data.</text>
</comment>
<evidence type="ECO:0000313" key="4">
    <source>
        <dbReference type="EMBL" id="KAL0879253.1"/>
    </source>
</evidence>
<keyword evidence="5" id="KW-1185">Reference proteome</keyword>
<dbReference type="InterPro" id="IPR001878">
    <property type="entry name" value="Znf_CCHC"/>
</dbReference>
<accession>A0ABR3HRR7</accession>
<dbReference type="SMART" id="SM00343">
    <property type="entry name" value="ZnF_C2HC"/>
    <property type="match status" value="1"/>
</dbReference>
<dbReference type="Pfam" id="PF00098">
    <property type="entry name" value="zf-CCHC"/>
    <property type="match status" value="1"/>
</dbReference>
<evidence type="ECO:0000313" key="5">
    <source>
        <dbReference type="Proteomes" id="UP001549920"/>
    </source>
</evidence>
<dbReference type="EMBL" id="JBEUOH010000014">
    <property type="protein sequence ID" value="KAL0879253.1"/>
    <property type="molecule type" value="Genomic_DNA"/>
</dbReference>